<dbReference type="InterPro" id="IPR041522">
    <property type="entry name" value="CdaR_GGDEF"/>
</dbReference>
<dbReference type="InterPro" id="IPR042070">
    <property type="entry name" value="PucR_C-HTH_sf"/>
</dbReference>
<dbReference type="Pfam" id="PF17853">
    <property type="entry name" value="GGDEF_2"/>
    <property type="match status" value="1"/>
</dbReference>
<accession>A0A495VWV1</accession>
<feature type="domain" description="CdaR GGDEF-like" evidence="3">
    <location>
        <begin position="215"/>
        <end position="328"/>
    </location>
</feature>
<keyword evidence="4" id="KW-0238">DNA-binding</keyword>
<sequence length="464" mass="50140">MSLTASELSHLAVGRITDPTWEILRLLRPLDDTALSLASTSERLVDEVVARAGAGAAGWAVENSQLLLTELADEPFINRERLPQSEVGFTEAVALWVVLRLTGVRAIPDLLSAELTKAIRERIPDDISVDQALACLRKAHAHFSQALFRFVETMLPAPGQATAMRLVSTELFAGMETLAATVTEAFAAERSRWFAGSAGERATLVNAILKGEPVDPAKAMRRLGYELTLHHVALVLWQDELTPDGGRELEATALRVLDRLGCSSTLLLPAGSGRLWAWGGRASSRPVALRKVADLPAFPAGVHVASGLPGDGVAGFQRSHAQAITAERVGRVAEPKPDRLYDYGEMELAILLGGEVAGAAEFVRRELGPLASCDKSMVAVRETVRCLLDNERSVAATAELMHIAKNTVVYRAKKAEQLLGRSLREDRLRLHLALHLADQLGPVLLSERRGTTSDDAVLPAPRRA</sequence>
<gene>
    <name evidence="4" type="ORF">C8E97_2448</name>
</gene>
<proteinExistence type="inferred from homology"/>
<evidence type="ECO:0000256" key="1">
    <source>
        <dbReference type="ARBA" id="ARBA00006754"/>
    </source>
</evidence>
<dbReference type="InterPro" id="IPR025736">
    <property type="entry name" value="PucR_C-HTH_dom"/>
</dbReference>
<dbReference type="Pfam" id="PF13556">
    <property type="entry name" value="HTH_30"/>
    <property type="match status" value="1"/>
</dbReference>
<protein>
    <submittedName>
        <fullName evidence="4">DNA-binding PucR family transcriptional regulator</fullName>
    </submittedName>
</protein>
<evidence type="ECO:0000259" key="3">
    <source>
        <dbReference type="Pfam" id="PF17853"/>
    </source>
</evidence>
<comment type="caution">
    <text evidence="4">The sequence shown here is derived from an EMBL/GenBank/DDBJ whole genome shotgun (WGS) entry which is preliminary data.</text>
</comment>
<dbReference type="GO" id="GO:0003677">
    <property type="term" value="F:DNA binding"/>
    <property type="evidence" value="ECO:0007669"/>
    <property type="project" value="UniProtKB-KW"/>
</dbReference>
<dbReference type="Gene3D" id="1.10.10.2840">
    <property type="entry name" value="PucR C-terminal helix-turn-helix domain"/>
    <property type="match status" value="1"/>
</dbReference>
<dbReference type="EMBL" id="RBXO01000001">
    <property type="protein sequence ID" value="RKT53862.1"/>
    <property type="molecule type" value="Genomic_DNA"/>
</dbReference>
<feature type="domain" description="PucR C-terminal helix-turn-helix" evidence="2">
    <location>
        <begin position="381"/>
        <end position="435"/>
    </location>
</feature>
<dbReference type="PANTHER" id="PTHR33744:SF1">
    <property type="entry name" value="DNA-BINDING TRANSCRIPTIONAL ACTIVATOR ADER"/>
    <property type="match status" value="1"/>
</dbReference>
<organism evidence="4 5">
    <name type="scientific">Saccharothrix australiensis</name>
    <dbReference type="NCBI Taxonomy" id="2072"/>
    <lineage>
        <taxon>Bacteria</taxon>
        <taxon>Bacillati</taxon>
        <taxon>Actinomycetota</taxon>
        <taxon>Actinomycetes</taxon>
        <taxon>Pseudonocardiales</taxon>
        <taxon>Pseudonocardiaceae</taxon>
        <taxon>Saccharothrix</taxon>
    </lineage>
</organism>
<evidence type="ECO:0000313" key="5">
    <source>
        <dbReference type="Proteomes" id="UP000282084"/>
    </source>
</evidence>
<dbReference type="PANTHER" id="PTHR33744">
    <property type="entry name" value="CARBOHYDRATE DIACID REGULATOR"/>
    <property type="match status" value="1"/>
</dbReference>
<dbReference type="AlphaFoldDB" id="A0A495VWV1"/>
<keyword evidence="5" id="KW-1185">Reference proteome</keyword>
<evidence type="ECO:0000259" key="2">
    <source>
        <dbReference type="Pfam" id="PF13556"/>
    </source>
</evidence>
<dbReference type="Proteomes" id="UP000282084">
    <property type="component" value="Unassembled WGS sequence"/>
</dbReference>
<dbReference type="InterPro" id="IPR051448">
    <property type="entry name" value="CdaR-like_regulators"/>
</dbReference>
<reference evidence="4 5" key="1">
    <citation type="submission" date="2018-10" db="EMBL/GenBank/DDBJ databases">
        <title>Sequencing the genomes of 1000 actinobacteria strains.</title>
        <authorList>
            <person name="Klenk H.-P."/>
        </authorList>
    </citation>
    <scope>NUCLEOTIDE SEQUENCE [LARGE SCALE GENOMIC DNA]</scope>
    <source>
        <strain evidence="4 5">DSM 43800</strain>
    </source>
</reference>
<comment type="similarity">
    <text evidence="1">Belongs to the CdaR family.</text>
</comment>
<dbReference type="RefSeq" id="WP_211346983.1">
    <property type="nucleotide sequence ID" value="NZ_RBXO01000001.1"/>
</dbReference>
<name>A0A495VWV1_9PSEU</name>
<evidence type="ECO:0000313" key="4">
    <source>
        <dbReference type="EMBL" id="RKT53862.1"/>
    </source>
</evidence>